<feature type="compositionally biased region" description="Basic and acidic residues" evidence="6">
    <location>
        <begin position="39"/>
        <end position="53"/>
    </location>
</feature>
<proteinExistence type="inferred from homology"/>
<dbReference type="SMART" id="SM00951">
    <property type="entry name" value="QLQ"/>
    <property type="match status" value="1"/>
</dbReference>
<keyword evidence="5" id="KW-0805">Transcription regulation</keyword>
<dbReference type="InterPro" id="IPR014978">
    <property type="entry name" value="Gln-Leu-Gln_QLQ"/>
</dbReference>
<protein>
    <recommendedName>
        <fullName evidence="5">Growth-regulating factor</fullName>
    </recommendedName>
</protein>
<feature type="region of interest" description="Disordered" evidence="6">
    <location>
        <begin position="255"/>
        <end position="332"/>
    </location>
</feature>
<feature type="region of interest" description="Disordered" evidence="6">
    <location>
        <begin position="570"/>
        <end position="591"/>
    </location>
</feature>
<dbReference type="Proteomes" id="UP000827721">
    <property type="component" value="Unassembled WGS sequence"/>
</dbReference>
<feature type="compositionally biased region" description="Low complexity" evidence="6">
    <location>
        <begin position="279"/>
        <end position="294"/>
    </location>
</feature>
<evidence type="ECO:0000256" key="4">
    <source>
        <dbReference type="PROSITE-ProRule" id="PRU01002"/>
    </source>
</evidence>
<comment type="function">
    <text evidence="5">Transcription activator.</text>
</comment>
<feature type="region of interest" description="Disordered" evidence="6">
    <location>
        <begin position="33"/>
        <end position="67"/>
    </location>
</feature>
<evidence type="ECO:0000256" key="5">
    <source>
        <dbReference type="RuleBase" id="RU367127"/>
    </source>
</evidence>
<feature type="short sequence motif" description="Bipartite nuclear localization signal" evidence="4">
    <location>
        <begin position="261"/>
        <end position="268"/>
    </location>
</feature>
<sequence length="609" mass="65470">MDFGVLGLDGLVAPENGAPSTQVSLNPETMAKVVGSRSGKQERSGPCEDDRGHSKMTKTGDFSGSRTMPLHQGTPLLRSNSVVSGDTAAVQQQQMLSFSSNKSEVPFLSRSTGLVDRSSQIAGFPYYQNTPSAYTRSAGYGSGSLNPSMHGPVSGARGPFTQSQWIELEQQALIYKYINANVPVPSNLLIPLKKSLNPYGLSYSSAGSYVPTSYGWGTFHLGYSGSTDPEPGRCRRTDGKKWRCSRDAVPDQKYCERHINRGRHRSRKPVEGQPGQAASGTTTSNVVPTTSSMSKSVITSGSSSNSLSMAQQQLKTLQPGAANPSADPLVNRKENLCDRVQEPRSLPMMSSTINLKSDESSFSIPKQDIAFDESSQSVFGLVSSDSLLNPSQRRSLLNSKSYGGSYLDFSDQQSQDQQPVRQFIAEWPNVDESNHSVMTWSDELKSDWTQLSMSIPMSHSEFSSSSSSPAHEKFALSPLRLSREFDPVQMGSGMIDLTESMQKQTNWIPITYGSSMGGPLGEALTNPINSVGTCKNQSSLNLLTEGWDGSPHFGSSPTGVLHKSTFCSLSNSSSASSPIAENKKTHDGASLCDDVLGSTHVSSSSAPSV</sequence>
<feature type="domain" description="WRC" evidence="8">
    <location>
        <begin position="228"/>
        <end position="272"/>
    </location>
</feature>
<comment type="subcellular location">
    <subcellularLocation>
        <location evidence="1 4 5">Nucleus</location>
    </subcellularLocation>
</comment>
<dbReference type="Pfam" id="PF08880">
    <property type="entry name" value="QLQ"/>
    <property type="match status" value="1"/>
</dbReference>
<evidence type="ECO:0000256" key="6">
    <source>
        <dbReference type="SAM" id="MobiDB-lite"/>
    </source>
</evidence>
<feature type="compositionally biased region" description="Polar residues" evidence="6">
    <location>
        <begin position="295"/>
        <end position="316"/>
    </location>
</feature>
<evidence type="ECO:0000256" key="1">
    <source>
        <dbReference type="ARBA" id="ARBA00004123"/>
    </source>
</evidence>
<dbReference type="Pfam" id="PF08879">
    <property type="entry name" value="WRC"/>
    <property type="match status" value="1"/>
</dbReference>
<evidence type="ECO:0000256" key="3">
    <source>
        <dbReference type="ARBA" id="ARBA00023242"/>
    </source>
</evidence>
<dbReference type="InterPro" id="IPR031137">
    <property type="entry name" value="GRF"/>
</dbReference>
<keyword evidence="5" id="KW-0010">Activator</keyword>
<reference evidence="9 10" key="1">
    <citation type="submission" date="2021-02" db="EMBL/GenBank/DDBJ databases">
        <title>Plant Genome Project.</title>
        <authorList>
            <person name="Zhang R.-G."/>
        </authorList>
    </citation>
    <scope>NUCLEOTIDE SEQUENCE [LARGE SCALE GENOMIC DNA]</scope>
    <source>
        <tissue evidence="9">Leaves</tissue>
    </source>
</reference>
<evidence type="ECO:0000313" key="9">
    <source>
        <dbReference type="EMBL" id="KAH7566726.1"/>
    </source>
</evidence>
<accession>A0ABQ8HQV2</accession>
<dbReference type="PROSITE" id="PS51666">
    <property type="entry name" value="QLQ"/>
    <property type="match status" value="1"/>
</dbReference>
<evidence type="ECO:0000259" key="8">
    <source>
        <dbReference type="PROSITE" id="PS51667"/>
    </source>
</evidence>
<organism evidence="9 10">
    <name type="scientific">Xanthoceras sorbifolium</name>
    <dbReference type="NCBI Taxonomy" id="99658"/>
    <lineage>
        <taxon>Eukaryota</taxon>
        <taxon>Viridiplantae</taxon>
        <taxon>Streptophyta</taxon>
        <taxon>Embryophyta</taxon>
        <taxon>Tracheophyta</taxon>
        <taxon>Spermatophyta</taxon>
        <taxon>Magnoliopsida</taxon>
        <taxon>eudicotyledons</taxon>
        <taxon>Gunneridae</taxon>
        <taxon>Pentapetalae</taxon>
        <taxon>rosids</taxon>
        <taxon>malvids</taxon>
        <taxon>Sapindales</taxon>
        <taxon>Sapindaceae</taxon>
        <taxon>Xanthoceroideae</taxon>
        <taxon>Xanthoceras</taxon>
    </lineage>
</organism>
<dbReference type="PANTHER" id="PTHR31602:SF42">
    <property type="entry name" value="GROWTH-REGULATING FACTOR 2"/>
    <property type="match status" value="1"/>
</dbReference>
<comment type="caution">
    <text evidence="9">The sequence shown here is derived from an EMBL/GenBank/DDBJ whole genome shotgun (WGS) entry which is preliminary data.</text>
</comment>
<gene>
    <name evidence="9" type="ORF">JRO89_XS08G0223300</name>
</gene>
<comment type="domain">
    <text evidence="5">The QLQ domain and WRC domain may be involved in protein-protein interaction and DNA-binding, respectively.</text>
</comment>
<feature type="short sequence motif" description="Bipartite nuclear localization signal" evidence="4">
    <location>
        <begin position="233"/>
        <end position="243"/>
    </location>
</feature>
<dbReference type="InterPro" id="IPR014977">
    <property type="entry name" value="WRC_dom"/>
</dbReference>
<evidence type="ECO:0000313" key="10">
    <source>
        <dbReference type="Proteomes" id="UP000827721"/>
    </source>
</evidence>
<dbReference type="PROSITE" id="PS51667">
    <property type="entry name" value="WRC"/>
    <property type="match status" value="1"/>
</dbReference>
<comment type="similarity">
    <text evidence="2 5">Belongs to the GRF family.</text>
</comment>
<feature type="domain" description="QLQ" evidence="7">
    <location>
        <begin position="159"/>
        <end position="194"/>
    </location>
</feature>
<dbReference type="PANTHER" id="PTHR31602">
    <property type="entry name" value="GROWTH-REGULATING FACTOR 5"/>
    <property type="match status" value="1"/>
</dbReference>
<keyword evidence="10" id="KW-1185">Reference proteome</keyword>
<name>A0ABQ8HQV2_9ROSI</name>
<evidence type="ECO:0000256" key="2">
    <source>
        <dbReference type="ARBA" id="ARBA00008122"/>
    </source>
</evidence>
<keyword evidence="5" id="KW-0804">Transcription</keyword>
<dbReference type="EMBL" id="JAFEMO010000008">
    <property type="protein sequence ID" value="KAH7566726.1"/>
    <property type="molecule type" value="Genomic_DNA"/>
</dbReference>
<keyword evidence="3 4" id="KW-0539">Nucleus</keyword>
<evidence type="ECO:0000259" key="7">
    <source>
        <dbReference type="PROSITE" id="PS51666"/>
    </source>
</evidence>